<organism evidence="9 10">
    <name type="scientific">Bacillus mesophilum</name>
    <dbReference type="NCBI Taxonomy" id="1071718"/>
    <lineage>
        <taxon>Bacteria</taxon>
        <taxon>Bacillati</taxon>
        <taxon>Bacillota</taxon>
        <taxon>Bacilli</taxon>
        <taxon>Bacillales</taxon>
        <taxon>Bacillaceae</taxon>
        <taxon>Bacillus</taxon>
    </lineage>
</organism>
<dbReference type="RefSeq" id="WP_151575956.1">
    <property type="nucleotide sequence ID" value="NZ_WBOT01000011.1"/>
</dbReference>
<evidence type="ECO:0000256" key="5">
    <source>
        <dbReference type="PIRSR" id="PIRSR001430-1"/>
    </source>
</evidence>
<dbReference type="GO" id="GO:0003723">
    <property type="term" value="F:RNA binding"/>
    <property type="evidence" value="ECO:0007669"/>
    <property type="project" value="InterPro"/>
</dbReference>
<accession>A0A7V7RI51</accession>
<dbReference type="GO" id="GO:0160147">
    <property type="term" value="F:tRNA pseudouridine(38-40) synthase activity"/>
    <property type="evidence" value="ECO:0007669"/>
    <property type="project" value="UniProtKB-EC"/>
</dbReference>
<evidence type="ECO:0000256" key="3">
    <source>
        <dbReference type="ARBA" id="ARBA00023235"/>
    </source>
</evidence>
<evidence type="ECO:0000313" key="9">
    <source>
        <dbReference type="EMBL" id="KAB2329623.1"/>
    </source>
</evidence>
<feature type="domain" description="Pseudouridine synthase I TruA alpha/beta" evidence="8">
    <location>
        <begin position="148"/>
        <end position="246"/>
    </location>
</feature>
<dbReference type="FunFam" id="3.30.70.580:FF:000001">
    <property type="entry name" value="tRNA pseudouridine synthase A"/>
    <property type="match status" value="1"/>
</dbReference>
<dbReference type="InterPro" id="IPR020097">
    <property type="entry name" value="PsdUridine_synth_TruA_a/b_dom"/>
</dbReference>
<feature type="binding site" evidence="4 6">
    <location>
        <position position="111"/>
    </location>
    <ligand>
        <name>substrate</name>
    </ligand>
</feature>
<dbReference type="InterPro" id="IPR020103">
    <property type="entry name" value="PsdUridine_synth_cat_dom_sf"/>
</dbReference>
<sequence length="250" mass="28110">MKRMKCTVSYDGTSFAGYQVQPGKRTVQRVIEDALTKLHKGAEVKITASGRTDAGVHAKGQVIHFDTPLEIPEDRWTIALNALLPADVAVTRTEWTSDTFHARFDTSGKEYRYFVQRRAQRDPFQRNYASLYPYKLDVSAIRKAIPFLIGEFDFTSFCSAKTEVEDKVRRITSIDVKEDGDLLIFSFKGNGFLYNMVRILTGTLLAVGNGQLPADEIPAILAAKDRTKAGKTAPPQGLYLWKVFYENEGK</sequence>
<dbReference type="NCBIfam" id="TIGR00071">
    <property type="entry name" value="hisT_truA"/>
    <property type="match status" value="1"/>
</dbReference>
<dbReference type="OrthoDB" id="9811823at2"/>
<evidence type="ECO:0000256" key="4">
    <source>
        <dbReference type="HAMAP-Rule" id="MF_00171"/>
    </source>
</evidence>
<dbReference type="Gene3D" id="3.30.70.580">
    <property type="entry name" value="Pseudouridine synthase I, catalytic domain, N-terminal subdomain"/>
    <property type="match status" value="1"/>
</dbReference>
<comment type="caution">
    <text evidence="9">The sequence shown here is derived from an EMBL/GenBank/DDBJ whole genome shotgun (WGS) entry which is preliminary data.</text>
</comment>
<dbReference type="Proteomes" id="UP000441354">
    <property type="component" value="Unassembled WGS sequence"/>
</dbReference>
<comment type="subunit">
    <text evidence="4">Homodimer.</text>
</comment>
<dbReference type="SUPFAM" id="SSF55120">
    <property type="entry name" value="Pseudouridine synthase"/>
    <property type="match status" value="1"/>
</dbReference>
<name>A0A7V7RI51_9BACI</name>
<dbReference type="EC" id="5.4.99.12" evidence="4"/>
<keyword evidence="2 4" id="KW-0819">tRNA processing</keyword>
<comment type="catalytic activity">
    <reaction evidence="4 7">
        <text>uridine(38/39/40) in tRNA = pseudouridine(38/39/40) in tRNA</text>
        <dbReference type="Rhea" id="RHEA:22376"/>
        <dbReference type="Rhea" id="RHEA-COMP:10085"/>
        <dbReference type="Rhea" id="RHEA-COMP:10087"/>
        <dbReference type="ChEBI" id="CHEBI:65314"/>
        <dbReference type="ChEBI" id="CHEBI:65315"/>
        <dbReference type="EC" id="5.4.99.12"/>
    </reaction>
</comment>
<evidence type="ECO:0000256" key="2">
    <source>
        <dbReference type="ARBA" id="ARBA00022694"/>
    </source>
</evidence>
<proteinExistence type="inferred from homology"/>
<evidence type="ECO:0000259" key="8">
    <source>
        <dbReference type="Pfam" id="PF01416"/>
    </source>
</evidence>
<keyword evidence="3 4" id="KW-0413">Isomerase</keyword>
<feature type="active site" description="Nucleophile" evidence="4 5">
    <location>
        <position position="53"/>
    </location>
</feature>
<reference evidence="9 10" key="1">
    <citation type="journal article" date="2014" name="Arch. Microbiol.">
        <title>Bacillus mesophilum sp. nov., strain IITR-54T, a novel 4-chlorobiphenyl dechlorinating bacterium.</title>
        <authorList>
            <person name="Manickam N."/>
            <person name="Singh N.K."/>
            <person name="Bajaj A."/>
            <person name="Kumar R.M."/>
            <person name="Kaur G."/>
            <person name="Kaur N."/>
            <person name="Bala M."/>
            <person name="Kumar A."/>
            <person name="Mayilraj S."/>
        </authorList>
    </citation>
    <scope>NUCLEOTIDE SEQUENCE [LARGE SCALE GENOMIC DNA]</scope>
    <source>
        <strain evidence="9 10">IITR-54</strain>
    </source>
</reference>
<evidence type="ECO:0000256" key="6">
    <source>
        <dbReference type="PIRSR" id="PIRSR001430-2"/>
    </source>
</evidence>
<dbReference type="HAMAP" id="MF_00171">
    <property type="entry name" value="TruA"/>
    <property type="match status" value="1"/>
</dbReference>
<comment type="caution">
    <text evidence="4">Lacks conserved residue(s) required for the propagation of feature annotation.</text>
</comment>
<protein>
    <recommendedName>
        <fullName evidence="4">tRNA pseudouridine synthase A</fullName>
        <ecNumber evidence="4">5.4.99.12</ecNumber>
    </recommendedName>
    <alternativeName>
        <fullName evidence="4">tRNA pseudouridine(38-40) synthase</fullName>
    </alternativeName>
    <alternativeName>
        <fullName evidence="4">tRNA pseudouridylate synthase I</fullName>
    </alternativeName>
    <alternativeName>
        <fullName evidence="4">tRNA-uridine isomerase I</fullName>
    </alternativeName>
</protein>
<evidence type="ECO:0000256" key="7">
    <source>
        <dbReference type="RuleBase" id="RU003792"/>
    </source>
</evidence>
<dbReference type="InterPro" id="IPR001406">
    <property type="entry name" value="PsdUridine_synth_TruA"/>
</dbReference>
<evidence type="ECO:0000313" key="10">
    <source>
        <dbReference type="Proteomes" id="UP000441354"/>
    </source>
</evidence>
<comment type="function">
    <text evidence="4">Formation of pseudouridine at positions 38, 39 and 40 in the anticodon stem and loop of transfer RNAs.</text>
</comment>
<dbReference type="PANTHER" id="PTHR11142:SF0">
    <property type="entry name" value="TRNA PSEUDOURIDINE SYNTHASE-LIKE 1"/>
    <property type="match status" value="1"/>
</dbReference>
<dbReference type="EMBL" id="WBOT01000011">
    <property type="protein sequence ID" value="KAB2329623.1"/>
    <property type="molecule type" value="Genomic_DNA"/>
</dbReference>
<dbReference type="PIRSF" id="PIRSF001430">
    <property type="entry name" value="tRNA_psdUrid_synth"/>
    <property type="match status" value="1"/>
</dbReference>
<dbReference type="AlphaFoldDB" id="A0A7V7RI51"/>
<dbReference type="PANTHER" id="PTHR11142">
    <property type="entry name" value="PSEUDOURIDYLATE SYNTHASE"/>
    <property type="match status" value="1"/>
</dbReference>
<dbReference type="Gene3D" id="3.30.70.660">
    <property type="entry name" value="Pseudouridine synthase I, catalytic domain, C-terminal subdomain"/>
    <property type="match status" value="1"/>
</dbReference>
<keyword evidence="10" id="KW-1185">Reference proteome</keyword>
<dbReference type="CDD" id="cd02570">
    <property type="entry name" value="PseudoU_synth_EcTruA"/>
    <property type="match status" value="1"/>
</dbReference>
<evidence type="ECO:0000256" key="1">
    <source>
        <dbReference type="ARBA" id="ARBA00009375"/>
    </source>
</evidence>
<feature type="domain" description="Pseudouridine synthase I TruA alpha/beta" evidence="8">
    <location>
        <begin position="8"/>
        <end position="105"/>
    </location>
</feature>
<gene>
    <name evidence="4 9" type="primary">truA</name>
    <name evidence="9" type="ORF">F7732_20710</name>
</gene>
<dbReference type="GO" id="GO:0031119">
    <property type="term" value="P:tRNA pseudouridine synthesis"/>
    <property type="evidence" value="ECO:0007669"/>
    <property type="project" value="UniProtKB-UniRule"/>
</dbReference>
<dbReference type="InterPro" id="IPR020095">
    <property type="entry name" value="PsdUridine_synth_TruA_C"/>
</dbReference>
<comment type="similarity">
    <text evidence="1 4 7">Belongs to the tRNA pseudouridine synthase TruA family.</text>
</comment>
<dbReference type="InterPro" id="IPR020094">
    <property type="entry name" value="TruA/RsuA/RluB/E/F_N"/>
</dbReference>
<dbReference type="Pfam" id="PF01416">
    <property type="entry name" value="PseudoU_synth_1"/>
    <property type="match status" value="2"/>
</dbReference>